<evidence type="ECO:0008006" key="2">
    <source>
        <dbReference type="Google" id="ProtNLM"/>
    </source>
</evidence>
<dbReference type="OrthoDB" id="127322at2759"/>
<dbReference type="EMBL" id="KI681804">
    <property type="protein sequence ID" value="ETL84332.1"/>
    <property type="molecule type" value="Genomic_DNA"/>
</dbReference>
<protein>
    <recommendedName>
        <fullName evidence="2">RxLR effector protein</fullName>
    </recommendedName>
</protein>
<sequence>GMYTVLENPLLSVWARYLDAFNVKYPDKKTTIMEILTRKLGDKKMASMLSAATTKATTTNIATRLESDLVNKWLANGRSVEQRLRSALSSYGNFGILQKSTCQRLALIRKYYRY</sequence>
<dbReference type="Proteomes" id="UP000054423">
    <property type="component" value="Unassembled WGS sequence"/>
</dbReference>
<reference evidence="1" key="1">
    <citation type="submission" date="2013-11" db="EMBL/GenBank/DDBJ databases">
        <title>The Genome Sequence of Phytophthora parasitica CHvinca01.</title>
        <authorList>
            <consortium name="The Broad Institute Genomics Platform"/>
            <person name="Russ C."/>
            <person name="Tyler B."/>
            <person name="Panabieres F."/>
            <person name="Shan W."/>
            <person name="Tripathy S."/>
            <person name="Grunwald N."/>
            <person name="Machado M."/>
            <person name="Johnson C.S."/>
            <person name="Arredondo F."/>
            <person name="Hong C."/>
            <person name="Coffey M."/>
            <person name="Young S.K."/>
            <person name="Zeng Q."/>
            <person name="Gargeya S."/>
            <person name="Fitzgerald M."/>
            <person name="Abouelleil A."/>
            <person name="Alvarado L."/>
            <person name="Chapman S.B."/>
            <person name="Gainer-Dewar J."/>
            <person name="Goldberg J."/>
            <person name="Griggs A."/>
            <person name="Gujja S."/>
            <person name="Hansen M."/>
            <person name="Howarth C."/>
            <person name="Imamovic A."/>
            <person name="Ireland A."/>
            <person name="Larimer J."/>
            <person name="McCowan C."/>
            <person name="Murphy C."/>
            <person name="Pearson M."/>
            <person name="Poon T.W."/>
            <person name="Priest M."/>
            <person name="Roberts A."/>
            <person name="Saif S."/>
            <person name="Shea T."/>
            <person name="Sykes S."/>
            <person name="Wortman J."/>
            <person name="Nusbaum C."/>
            <person name="Birren B."/>
        </authorList>
    </citation>
    <scope>NUCLEOTIDE SEQUENCE [LARGE SCALE GENOMIC DNA]</scope>
    <source>
        <strain evidence="1">CHvinca01</strain>
    </source>
</reference>
<proteinExistence type="predicted"/>
<name>W2KGZ7_PHYNI</name>
<accession>W2KGZ7</accession>
<feature type="non-terminal residue" evidence="1">
    <location>
        <position position="1"/>
    </location>
</feature>
<evidence type="ECO:0000313" key="1">
    <source>
        <dbReference type="EMBL" id="ETL84332.1"/>
    </source>
</evidence>
<gene>
    <name evidence="1" type="ORF">L917_15814</name>
</gene>
<dbReference type="AlphaFoldDB" id="W2KGZ7"/>
<organism evidence="1">
    <name type="scientific">Phytophthora nicotianae</name>
    <name type="common">Potato buckeye rot agent</name>
    <name type="synonym">Phytophthora parasitica</name>
    <dbReference type="NCBI Taxonomy" id="4792"/>
    <lineage>
        <taxon>Eukaryota</taxon>
        <taxon>Sar</taxon>
        <taxon>Stramenopiles</taxon>
        <taxon>Oomycota</taxon>
        <taxon>Peronosporomycetes</taxon>
        <taxon>Peronosporales</taxon>
        <taxon>Peronosporaceae</taxon>
        <taxon>Phytophthora</taxon>
    </lineage>
</organism>